<dbReference type="OrthoDB" id="9794483at2"/>
<name>A0A4V0Z1M7_9MICO</name>
<dbReference type="EMBL" id="CP035806">
    <property type="protein sequence ID" value="QBE48949.1"/>
    <property type="molecule type" value="Genomic_DNA"/>
</dbReference>
<dbReference type="PROSITE" id="PS51061">
    <property type="entry name" value="R3H"/>
    <property type="match status" value="1"/>
</dbReference>
<sequence>MRATVSTERADEKLSHDEPDLEELEVDGDLAADYIEGLLDIADLDGDLDIDVANGRAYVSVNGGGEDLDRIAGPDVVQALQDLTRLAVQAKTGRFSRLIVDVAGSRDSRAAELKGMVDAAIAQIAAGRDRVELEPMSSYERKLVHDEVADRGYHSQSRGEGRDRRLVISRA</sequence>
<feature type="region of interest" description="Disordered" evidence="1">
    <location>
        <begin position="1"/>
        <end position="22"/>
    </location>
</feature>
<dbReference type="GO" id="GO:0003723">
    <property type="term" value="F:RNA binding"/>
    <property type="evidence" value="ECO:0007669"/>
    <property type="project" value="InterPro"/>
</dbReference>
<dbReference type="InterPro" id="IPR001374">
    <property type="entry name" value="R3H_dom"/>
</dbReference>
<dbReference type="SUPFAM" id="SSF82708">
    <property type="entry name" value="R3H domain"/>
    <property type="match status" value="1"/>
</dbReference>
<evidence type="ECO:0000313" key="4">
    <source>
        <dbReference type="Proteomes" id="UP000289260"/>
    </source>
</evidence>
<dbReference type="InterPro" id="IPR015946">
    <property type="entry name" value="KH_dom-like_a/b"/>
</dbReference>
<dbReference type="KEGG" id="ltr:EVS81_08965"/>
<accession>A0A4V0Z1M7</accession>
<dbReference type="InterPro" id="IPR039247">
    <property type="entry name" value="KhpB"/>
</dbReference>
<dbReference type="InterPro" id="IPR034079">
    <property type="entry name" value="R3H_KhpB"/>
</dbReference>
<proteinExistence type="predicted"/>
<organism evidence="3 4">
    <name type="scientific">Leucobacter triazinivorans</name>
    <dbReference type="NCBI Taxonomy" id="1784719"/>
    <lineage>
        <taxon>Bacteria</taxon>
        <taxon>Bacillati</taxon>
        <taxon>Actinomycetota</taxon>
        <taxon>Actinomycetes</taxon>
        <taxon>Micrococcales</taxon>
        <taxon>Microbacteriaceae</taxon>
        <taxon>Leucobacter</taxon>
    </lineage>
</organism>
<reference evidence="3 4" key="1">
    <citation type="submission" date="2019-02" db="EMBL/GenBank/DDBJ databases">
        <authorList>
            <person name="Sun L."/>
            <person name="Pan D."/>
            <person name="Wu X."/>
        </authorList>
    </citation>
    <scope>NUCLEOTIDE SEQUENCE [LARGE SCALE GENOMIC DNA]</scope>
    <source>
        <strain evidence="3 4">JW-1</strain>
    </source>
</reference>
<dbReference type="GO" id="GO:0003677">
    <property type="term" value="F:DNA binding"/>
    <property type="evidence" value="ECO:0007669"/>
    <property type="project" value="UniProtKB-KW"/>
</dbReference>
<evidence type="ECO:0000259" key="2">
    <source>
        <dbReference type="PROSITE" id="PS51061"/>
    </source>
</evidence>
<dbReference type="Gene3D" id="3.30.300.20">
    <property type="match status" value="1"/>
</dbReference>
<dbReference type="AlphaFoldDB" id="A0A4V0Z1M7"/>
<dbReference type="PANTHER" id="PTHR35800">
    <property type="entry name" value="PROTEIN JAG"/>
    <property type="match status" value="1"/>
</dbReference>
<keyword evidence="4" id="KW-1185">Reference proteome</keyword>
<gene>
    <name evidence="3" type="ORF">EVS81_08965</name>
</gene>
<dbReference type="Gene3D" id="3.30.1370.50">
    <property type="entry name" value="R3H-like domain"/>
    <property type="match status" value="1"/>
</dbReference>
<dbReference type="PANTHER" id="PTHR35800:SF1">
    <property type="entry name" value="RNA-BINDING PROTEIN KHPB"/>
    <property type="match status" value="1"/>
</dbReference>
<evidence type="ECO:0000256" key="1">
    <source>
        <dbReference type="SAM" id="MobiDB-lite"/>
    </source>
</evidence>
<feature type="region of interest" description="Disordered" evidence="1">
    <location>
        <begin position="150"/>
        <end position="171"/>
    </location>
</feature>
<evidence type="ECO:0000313" key="3">
    <source>
        <dbReference type="EMBL" id="QBE48949.1"/>
    </source>
</evidence>
<dbReference type="RefSeq" id="WP_130110083.1">
    <property type="nucleotide sequence ID" value="NZ_CP035806.1"/>
</dbReference>
<dbReference type="SMART" id="SM00393">
    <property type="entry name" value="R3H"/>
    <property type="match status" value="1"/>
</dbReference>
<dbReference type="InterPro" id="IPR036867">
    <property type="entry name" value="R3H_dom_sf"/>
</dbReference>
<dbReference type="Proteomes" id="UP000289260">
    <property type="component" value="Chromosome"/>
</dbReference>
<protein>
    <submittedName>
        <fullName evidence="3">DNA-binding protein</fullName>
    </submittedName>
</protein>
<dbReference type="CDD" id="cd02644">
    <property type="entry name" value="R3H_jag"/>
    <property type="match status" value="1"/>
</dbReference>
<feature type="domain" description="R3H" evidence="2">
    <location>
        <begin position="107"/>
        <end position="171"/>
    </location>
</feature>
<dbReference type="Pfam" id="PF01424">
    <property type="entry name" value="R3H"/>
    <property type="match status" value="1"/>
</dbReference>
<keyword evidence="3" id="KW-0238">DNA-binding</keyword>
<feature type="compositionally biased region" description="Basic and acidic residues" evidence="1">
    <location>
        <begin position="8"/>
        <end position="18"/>
    </location>
</feature>